<feature type="coiled-coil region" evidence="1">
    <location>
        <begin position="23"/>
        <end position="50"/>
    </location>
</feature>
<reference evidence="3" key="1">
    <citation type="submission" date="2017-08" db="EMBL/GenBank/DDBJ databases">
        <authorList>
            <person name="Imhoff J.F."/>
            <person name="Rahn T."/>
            <person name="Kuenzel S."/>
            <person name="Neulinger S.C."/>
        </authorList>
    </citation>
    <scope>NUCLEOTIDE SEQUENCE</scope>
    <source>
        <strain evidence="3">IM 151</strain>
    </source>
</reference>
<feature type="compositionally biased region" description="Polar residues" evidence="2">
    <location>
        <begin position="13"/>
        <end position="23"/>
    </location>
</feature>
<proteinExistence type="predicted"/>
<feature type="region of interest" description="Disordered" evidence="2">
    <location>
        <begin position="1"/>
        <end position="23"/>
    </location>
</feature>
<comment type="caution">
    <text evidence="3">The sequence shown here is derived from an EMBL/GenBank/DDBJ whole genome shotgun (WGS) entry which is preliminary data.</text>
</comment>
<evidence type="ECO:0000256" key="2">
    <source>
        <dbReference type="SAM" id="MobiDB-lite"/>
    </source>
</evidence>
<organism evidence="3 4">
    <name type="scientific">Rubrivivax gelatinosus</name>
    <name type="common">Rhodocyclus gelatinosus</name>
    <name type="synonym">Rhodopseudomonas gelatinosa</name>
    <dbReference type="NCBI Taxonomy" id="28068"/>
    <lineage>
        <taxon>Bacteria</taxon>
        <taxon>Pseudomonadati</taxon>
        <taxon>Pseudomonadota</taxon>
        <taxon>Betaproteobacteria</taxon>
        <taxon>Burkholderiales</taxon>
        <taxon>Sphaerotilaceae</taxon>
        <taxon>Rubrivivax</taxon>
    </lineage>
</organism>
<sequence length="302" mass="32111">MPRPLRGAREQAQGPSNSTVAGAQRTLNYLDELRQRLQALKERLSLRIAQGKETRDAADADGAGLQAALEDAASSWRSRGDATSGFLDDTLAFDAEGQARVRFRVRGLNAAALDSGRAETLSFQSRSSRRSISVVLADGEGAGSALRQLDRALTPVGVRAGLDASGEPVFSVAEADWAGLQGSLSVTGGGIRFPAGQAQPARLQRQSEALAPEGWGVDDIEQSRQTLREVARALERVQRVAESLRRLLASQAQTSVDPAWAQSFVGDLSATLNGASYETYVAMAPALGGINRSRVVELLSLR</sequence>
<dbReference type="Proteomes" id="UP001041814">
    <property type="component" value="Unassembled WGS sequence"/>
</dbReference>
<evidence type="ECO:0000256" key="1">
    <source>
        <dbReference type="SAM" id="Coils"/>
    </source>
</evidence>
<gene>
    <name evidence="3" type="ORF">CKO43_12645</name>
</gene>
<evidence type="ECO:0000313" key="3">
    <source>
        <dbReference type="EMBL" id="MBK1713627.1"/>
    </source>
</evidence>
<accession>A0ABS1DXW3</accession>
<evidence type="ECO:0000313" key="4">
    <source>
        <dbReference type="Proteomes" id="UP001041814"/>
    </source>
</evidence>
<dbReference type="RefSeq" id="WP_200378864.1">
    <property type="nucleotide sequence ID" value="NZ_NRRU01000043.1"/>
</dbReference>
<keyword evidence="4" id="KW-1185">Reference proteome</keyword>
<name>A0ABS1DXW3_RUBGE</name>
<feature type="coiled-coil region" evidence="1">
    <location>
        <begin position="217"/>
        <end position="247"/>
    </location>
</feature>
<keyword evidence="1" id="KW-0175">Coiled coil</keyword>
<reference evidence="3" key="2">
    <citation type="journal article" date="2020" name="Microorganisms">
        <title>Osmotic Adaptation and Compatible Solute Biosynthesis of Phototrophic Bacteria as Revealed from Genome Analyses.</title>
        <authorList>
            <person name="Imhoff J.F."/>
            <person name="Rahn T."/>
            <person name="Kunzel S."/>
            <person name="Keller A."/>
            <person name="Neulinger S.C."/>
        </authorList>
    </citation>
    <scope>NUCLEOTIDE SEQUENCE</scope>
    <source>
        <strain evidence="3">IM 151</strain>
    </source>
</reference>
<protein>
    <submittedName>
        <fullName evidence="3">Uncharacterized protein</fullName>
    </submittedName>
</protein>
<dbReference type="EMBL" id="NRRU01000043">
    <property type="protein sequence ID" value="MBK1713627.1"/>
    <property type="molecule type" value="Genomic_DNA"/>
</dbReference>